<dbReference type="Proteomes" id="UP001151760">
    <property type="component" value="Unassembled WGS sequence"/>
</dbReference>
<evidence type="ECO:0000313" key="2">
    <source>
        <dbReference type="EMBL" id="GJT86842.1"/>
    </source>
</evidence>
<proteinExistence type="predicted"/>
<dbReference type="EMBL" id="BQNB010019585">
    <property type="protein sequence ID" value="GJT86842.1"/>
    <property type="molecule type" value="Genomic_DNA"/>
</dbReference>
<evidence type="ECO:0000313" key="3">
    <source>
        <dbReference type="Proteomes" id="UP001151760"/>
    </source>
</evidence>
<organism evidence="2 3">
    <name type="scientific">Tanacetum coccineum</name>
    <dbReference type="NCBI Taxonomy" id="301880"/>
    <lineage>
        <taxon>Eukaryota</taxon>
        <taxon>Viridiplantae</taxon>
        <taxon>Streptophyta</taxon>
        <taxon>Embryophyta</taxon>
        <taxon>Tracheophyta</taxon>
        <taxon>Spermatophyta</taxon>
        <taxon>Magnoliopsida</taxon>
        <taxon>eudicotyledons</taxon>
        <taxon>Gunneridae</taxon>
        <taxon>Pentapetalae</taxon>
        <taxon>asterids</taxon>
        <taxon>campanulids</taxon>
        <taxon>Asterales</taxon>
        <taxon>Asteraceae</taxon>
        <taxon>Asteroideae</taxon>
        <taxon>Anthemideae</taxon>
        <taxon>Anthemidinae</taxon>
        <taxon>Tanacetum</taxon>
    </lineage>
</organism>
<reference evidence="2" key="1">
    <citation type="journal article" date="2022" name="Int. J. Mol. Sci.">
        <title>Draft Genome of Tanacetum Coccineum: Genomic Comparison of Closely Related Tanacetum-Family Plants.</title>
        <authorList>
            <person name="Yamashiro T."/>
            <person name="Shiraishi A."/>
            <person name="Nakayama K."/>
            <person name="Satake H."/>
        </authorList>
    </citation>
    <scope>NUCLEOTIDE SEQUENCE</scope>
</reference>
<protein>
    <submittedName>
        <fullName evidence="2">Uncharacterized protein</fullName>
    </submittedName>
</protein>
<sequence length="420" mass="47901">MPTLAEFMIIAGADNHHPMLDKTMYDSWKSRKELYIENRENMRMILNSVENGPLIWPTVEENGETRKKKYEELSTSKKLQDDCLDVPVYNLGDHPIACLNKAMAFMSAVASSCFPSTNNQLRTSSNPNNQANIQDGRVTVDREGLLNDITVKVKDIWPSSALSLRGQRILHGTRKRSFQTDDLNAYDSDCDDISTAKAVLMANLSNYGSDVLFELIDSQIDDMIQDRHALNNNFKEKENKYMDKEIDLEKEIKELKNIVYKVGQSAQTVHMLTKPQVFYDDTNKQALGYQNPFYLKKAQRIKPTLYDGSVIFRKHDVIPVTDEEETSILEELNQLSEDFGKRFVLQQELSAEQAFLLQTLNPNNEQSDTSPVKIEAPSELPKIILVNTSLKKLKYHLAKFDIVVKKRITPDAITKGSWGV</sequence>
<accession>A0ABQ5HHZ0</accession>
<feature type="coiled-coil region" evidence="1">
    <location>
        <begin position="220"/>
        <end position="258"/>
    </location>
</feature>
<evidence type="ECO:0000256" key="1">
    <source>
        <dbReference type="SAM" id="Coils"/>
    </source>
</evidence>
<gene>
    <name evidence="2" type="ORF">Tco_1068559</name>
</gene>
<reference evidence="2" key="2">
    <citation type="submission" date="2022-01" db="EMBL/GenBank/DDBJ databases">
        <authorList>
            <person name="Yamashiro T."/>
            <person name="Shiraishi A."/>
            <person name="Satake H."/>
            <person name="Nakayama K."/>
        </authorList>
    </citation>
    <scope>NUCLEOTIDE SEQUENCE</scope>
</reference>
<keyword evidence="1" id="KW-0175">Coiled coil</keyword>
<comment type="caution">
    <text evidence="2">The sequence shown here is derived from an EMBL/GenBank/DDBJ whole genome shotgun (WGS) entry which is preliminary data.</text>
</comment>
<name>A0ABQ5HHZ0_9ASTR</name>
<keyword evidence="3" id="KW-1185">Reference proteome</keyword>